<dbReference type="SMART" id="SM00421">
    <property type="entry name" value="HTH_LUXR"/>
    <property type="match status" value="1"/>
</dbReference>
<evidence type="ECO:0000313" key="6">
    <source>
        <dbReference type="Proteomes" id="UP000502677"/>
    </source>
</evidence>
<dbReference type="PANTHER" id="PTHR44688:SF16">
    <property type="entry name" value="DNA-BINDING TRANSCRIPTIONAL ACTIVATOR DEVR_DOSR"/>
    <property type="match status" value="1"/>
</dbReference>
<dbReference type="SUPFAM" id="SSF46894">
    <property type="entry name" value="C-terminal effector domain of the bipartite response regulators"/>
    <property type="match status" value="1"/>
</dbReference>
<organism evidence="5 6">
    <name type="scientific">Leucobacter viscericola</name>
    <dbReference type="NCBI Taxonomy" id="2714935"/>
    <lineage>
        <taxon>Bacteria</taxon>
        <taxon>Bacillati</taxon>
        <taxon>Actinomycetota</taxon>
        <taxon>Actinomycetes</taxon>
        <taxon>Micrococcales</taxon>
        <taxon>Microbacteriaceae</taxon>
        <taxon>Leucobacter</taxon>
    </lineage>
</organism>
<keyword evidence="2" id="KW-0238">DNA-binding</keyword>
<keyword evidence="3" id="KW-0804">Transcription</keyword>
<feature type="domain" description="HTH luxR-type" evidence="4">
    <location>
        <begin position="794"/>
        <end position="855"/>
    </location>
</feature>
<dbReference type="InterPro" id="IPR000792">
    <property type="entry name" value="Tscrpt_reg_LuxR_C"/>
</dbReference>
<dbReference type="Pfam" id="PF00196">
    <property type="entry name" value="GerE"/>
    <property type="match status" value="1"/>
</dbReference>
<protein>
    <recommendedName>
        <fullName evidence="4">HTH luxR-type domain-containing protein</fullName>
    </recommendedName>
</protein>
<accession>A0A6G7XET2</accession>
<dbReference type="PROSITE" id="PS50043">
    <property type="entry name" value="HTH_LUXR_2"/>
    <property type="match status" value="1"/>
</dbReference>
<proteinExistence type="predicted"/>
<dbReference type="CDD" id="cd06170">
    <property type="entry name" value="LuxR_C_like"/>
    <property type="match status" value="1"/>
</dbReference>
<dbReference type="PRINTS" id="PR00038">
    <property type="entry name" value="HTHLUXR"/>
</dbReference>
<evidence type="ECO:0000313" key="5">
    <source>
        <dbReference type="EMBL" id="QIK62907.1"/>
    </source>
</evidence>
<evidence type="ECO:0000259" key="4">
    <source>
        <dbReference type="PROSITE" id="PS50043"/>
    </source>
</evidence>
<sequence>MEQLGRLTQVERLLRGRSDELAIAAELLRTRSSIDIVGAHLSGRTSFLKELGRRLDSVGLDYLFISGIEDFQDHPFGTLMASGLFAPNDANVTVSRAIEALSNQLGDGRAVILVDNWNDLDDLSRGVIQSVSAQRNVPVASTRLSVPAPRSRAAEKHSAAARSRLLIEMKPVSSDDLALILRDYLGGAVDASLGARIFSKSGGNIGLAIKLADSAVTHKRILSEGTAWRVKHDLWNPALLGVIEDFLTGLTPTAQDALEVLALSGVRELPAATKLVGWDMLEELESHSFLKMYSAQDQNLLTLSPPLIVEYFRRSPATLRRLRQEQLIEHKLGCAIPHASAEHQAADALESDAEQDAMFTRIIREQAKSRALEAAERWQHDPTADSCVAYVKALAKTDASMLDIESALYATPATGSLAAQAELVRLRAEWRACTLNDLDGALADLEASRDQLGEYERCVDAYAVTLESMLRSVPEDFEARLTPSPGLVAPVEDKLGRTLALVLSITGRFDEAKDAYDRTVQAITTGNDPLLNYILFGQGHVQQAHARSAEGFEHALAELDLEGCHAHAVVLSGILIPDGRFTELKRILATILSAGGSARFLAEWSTQQSLEVSAAVLALHQGRPKTALAHLEAADEFGLEGPFQAQSSQWAAAQLMIQQGEQASAAELLWEESIHLWRRNAKPAAVYGMLRSIEISPSPQRLALTQTKLKTIQSPSLSAYFDYLLLVQENRYNNTAEVAAKLLDTMQTALALSSYRAAADHFRKAGDTERTEAMNEALAKLKKQHSEVSDAGMGQAPHPSLTPRELQVAWLVAFGRSNQEIAEELTLSVRTVETHVHKIMKKTNAKTRLQVADRL</sequence>
<keyword evidence="1" id="KW-0805">Transcription regulation</keyword>
<evidence type="ECO:0000256" key="1">
    <source>
        <dbReference type="ARBA" id="ARBA00023015"/>
    </source>
</evidence>
<dbReference type="AlphaFoldDB" id="A0A6G7XET2"/>
<keyword evidence="6" id="KW-1185">Reference proteome</keyword>
<dbReference type="PANTHER" id="PTHR44688">
    <property type="entry name" value="DNA-BINDING TRANSCRIPTIONAL ACTIVATOR DEVR_DOSR"/>
    <property type="match status" value="1"/>
</dbReference>
<dbReference type="Proteomes" id="UP000502677">
    <property type="component" value="Chromosome"/>
</dbReference>
<evidence type="ECO:0000256" key="2">
    <source>
        <dbReference type="ARBA" id="ARBA00023125"/>
    </source>
</evidence>
<dbReference type="EMBL" id="CP049863">
    <property type="protein sequence ID" value="QIK62907.1"/>
    <property type="molecule type" value="Genomic_DNA"/>
</dbReference>
<reference evidence="5 6" key="1">
    <citation type="submission" date="2020-03" db="EMBL/GenBank/DDBJ databases">
        <title>Leucobacter sp. nov., isolated from beetles.</title>
        <authorList>
            <person name="Hyun D.-W."/>
            <person name="Bae J.-W."/>
        </authorList>
    </citation>
    <scope>NUCLEOTIDE SEQUENCE [LARGE SCALE GENOMIC DNA]</scope>
    <source>
        <strain evidence="5 6">HDW9C</strain>
    </source>
</reference>
<dbReference type="InterPro" id="IPR036388">
    <property type="entry name" value="WH-like_DNA-bd_sf"/>
</dbReference>
<dbReference type="RefSeq" id="WP_166290440.1">
    <property type="nucleotide sequence ID" value="NZ_CP049863.1"/>
</dbReference>
<dbReference type="GO" id="GO:0006355">
    <property type="term" value="P:regulation of DNA-templated transcription"/>
    <property type="evidence" value="ECO:0007669"/>
    <property type="project" value="InterPro"/>
</dbReference>
<dbReference type="InterPro" id="IPR016032">
    <property type="entry name" value="Sig_transdc_resp-reg_C-effctor"/>
</dbReference>
<dbReference type="Gene3D" id="1.10.10.10">
    <property type="entry name" value="Winged helix-like DNA-binding domain superfamily/Winged helix DNA-binding domain"/>
    <property type="match status" value="1"/>
</dbReference>
<evidence type="ECO:0000256" key="3">
    <source>
        <dbReference type="ARBA" id="ARBA00023163"/>
    </source>
</evidence>
<name>A0A6G7XET2_9MICO</name>
<gene>
    <name evidence="5" type="ORF">G7068_06615</name>
</gene>
<dbReference type="GO" id="GO:0003677">
    <property type="term" value="F:DNA binding"/>
    <property type="evidence" value="ECO:0007669"/>
    <property type="project" value="UniProtKB-KW"/>
</dbReference>
<dbReference type="KEGG" id="lvi:G7068_06615"/>